<dbReference type="GO" id="GO:0035251">
    <property type="term" value="F:UDP-glucosyltransferase activity"/>
    <property type="evidence" value="ECO:0007669"/>
    <property type="project" value="TreeGrafter"/>
</dbReference>
<dbReference type="InterPro" id="IPR002213">
    <property type="entry name" value="UDP_glucos_trans"/>
</dbReference>
<organism evidence="4 5">
    <name type="scientific">Cephalotus follicularis</name>
    <name type="common">Albany pitcher plant</name>
    <dbReference type="NCBI Taxonomy" id="3775"/>
    <lineage>
        <taxon>Eukaryota</taxon>
        <taxon>Viridiplantae</taxon>
        <taxon>Streptophyta</taxon>
        <taxon>Embryophyta</taxon>
        <taxon>Tracheophyta</taxon>
        <taxon>Spermatophyta</taxon>
        <taxon>Magnoliopsida</taxon>
        <taxon>eudicotyledons</taxon>
        <taxon>Gunneridae</taxon>
        <taxon>Pentapetalae</taxon>
        <taxon>rosids</taxon>
        <taxon>fabids</taxon>
        <taxon>Oxalidales</taxon>
        <taxon>Cephalotaceae</taxon>
        <taxon>Cephalotus</taxon>
    </lineage>
</organism>
<dbReference type="Proteomes" id="UP000187406">
    <property type="component" value="Unassembled WGS sequence"/>
</dbReference>
<dbReference type="FunFam" id="3.40.50.2000:FF:000047">
    <property type="entry name" value="Glycosyltransferase"/>
    <property type="match status" value="1"/>
</dbReference>
<dbReference type="SUPFAM" id="SSF53756">
    <property type="entry name" value="UDP-Glycosyltransferase/glycogen phosphorylase"/>
    <property type="match status" value="1"/>
</dbReference>
<feature type="non-terminal residue" evidence="4">
    <location>
        <position position="478"/>
    </location>
</feature>
<dbReference type="FunFam" id="3.40.50.2000:FF:000071">
    <property type="entry name" value="Glycosyltransferase"/>
    <property type="match status" value="1"/>
</dbReference>
<evidence type="ECO:0000256" key="2">
    <source>
        <dbReference type="ARBA" id="ARBA00022676"/>
    </source>
</evidence>
<keyword evidence="2" id="KW-0328">Glycosyltransferase</keyword>
<dbReference type="InParanoid" id="A0A1Q3DDE9"/>
<dbReference type="OrthoDB" id="5835829at2759"/>
<proteinExistence type="inferred from homology"/>
<dbReference type="EMBL" id="BDDD01006258">
    <property type="protein sequence ID" value="GAV90449.1"/>
    <property type="molecule type" value="Genomic_DNA"/>
</dbReference>
<sequence>MGSEVGQLHLFFFPFMAHGHMIPTLDMANLFASRGVKATIITTPLNEPFIFLFFFLEKNSGIEIDIRILEFPAVEAGLPEGCENLDFITSDEKNLEMNIKFFTATTILKEPVEQLLQECRPDCLVADMFFPWATDAATKFGIPTLVFHGMIFFALCATECVRLYEPHKKVSSDSEPFIVPNLPGNIVLTRKQLPDFERENVGDDFSKLLKQCRESELRSYGVVFNSFYELEPTYADHYRKELGWKAWHIGPLSLCNRGIEDEALRGKNAECLKWLEAKKPNSVIYVCFGSLSNFSAAQLMEIAMGLEASGQQFIWVVRRDKTNDLEKEDWLPEGFEKIMEGKGLIIRGWAPQVLILDHVAIGGFVSHCGWNSTLEGVCGVPMVTWPVFAEQFYNEKLVTQVLRIGIGVGVQQWAIVEGDFVKKESIEKAVKEMMIGDRAEEMRGIAKALKEMARRAIENGGSSYSDFNTIIEKLRLKR</sequence>
<dbReference type="FunCoup" id="A0A1Q3DDE9">
    <property type="interactions" value="171"/>
</dbReference>
<dbReference type="STRING" id="3775.A0A1Q3DDE9"/>
<comment type="caution">
    <text evidence="4">The sequence shown here is derived from an EMBL/GenBank/DDBJ whole genome shotgun (WGS) entry which is preliminary data.</text>
</comment>
<evidence type="ECO:0000313" key="5">
    <source>
        <dbReference type="Proteomes" id="UP000187406"/>
    </source>
</evidence>
<dbReference type="Pfam" id="PF00201">
    <property type="entry name" value="UDPGT"/>
    <property type="match status" value="1"/>
</dbReference>
<dbReference type="Gene3D" id="3.40.50.2000">
    <property type="entry name" value="Glycogen Phosphorylase B"/>
    <property type="match status" value="2"/>
</dbReference>
<dbReference type="AlphaFoldDB" id="A0A1Q3DDE9"/>
<reference evidence="5" key="1">
    <citation type="submission" date="2016-04" db="EMBL/GenBank/DDBJ databases">
        <title>Cephalotus genome sequencing.</title>
        <authorList>
            <person name="Fukushima K."/>
            <person name="Hasebe M."/>
            <person name="Fang X."/>
        </authorList>
    </citation>
    <scope>NUCLEOTIDE SEQUENCE [LARGE SCALE GENOMIC DNA]</scope>
    <source>
        <strain evidence="5">cv. St1</strain>
    </source>
</reference>
<dbReference type="CDD" id="cd03784">
    <property type="entry name" value="GT1_Gtf-like"/>
    <property type="match status" value="1"/>
</dbReference>
<keyword evidence="3" id="KW-0808">Transferase</keyword>
<comment type="similarity">
    <text evidence="1">Belongs to the UDP-glycosyltransferase family.</text>
</comment>
<accession>A0A1Q3DDE9</accession>
<keyword evidence="5" id="KW-1185">Reference proteome</keyword>
<dbReference type="PANTHER" id="PTHR48047">
    <property type="entry name" value="GLYCOSYLTRANSFERASE"/>
    <property type="match status" value="1"/>
</dbReference>
<evidence type="ECO:0000256" key="3">
    <source>
        <dbReference type="ARBA" id="ARBA00022679"/>
    </source>
</evidence>
<gene>
    <name evidence="4" type="ORF">CFOL_v3_33858</name>
</gene>
<name>A0A1Q3DDE9_CEPFO</name>
<evidence type="ECO:0000256" key="1">
    <source>
        <dbReference type="ARBA" id="ARBA00009995"/>
    </source>
</evidence>
<protein>
    <submittedName>
        <fullName evidence="4">UDPGT domain-containing protein</fullName>
    </submittedName>
</protein>
<evidence type="ECO:0000313" key="4">
    <source>
        <dbReference type="EMBL" id="GAV90449.1"/>
    </source>
</evidence>
<dbReference type="PANTHER" id="PTHR48047:SF45">
    <property type="entry name" value="SCOPOLETIN GLUCOSYLTRANSFERASE-LIKE"/>
    <property type="match status" value="1"/>
</dbReference>